<keyword evidence="3" id="KW-1185">Reference proteome</keyword>
<dbReference type="EMBL" id="GL888090">
    <property type="protein sequence ID" value="EGI67662.1"/>
    <property type="molecule type" value="Genomic_DNA"/>
</dbReference>
<name>F4WDP9_ACREC</name>
<dbReference type="InParanoid" id="F4WDP9"/>
<proteinExistence type="predicted"/>
<evidence type="ECO:0000313" key="2">
    <source>
        <dbReference type="EMBL" id="EGI67662.1"/>
    </source>
</evidence>
<feature type="compositionally biased region" description="Basic and acidic residues" evidence="1">
    <location>
        <begin position="237"/>
        <end position="250"/>
    </location>
</feature>
<organism evidence="3">
    <name type="scientific">Acromyrmex echinatior</name>
    <name type="common">Panamanian leafcutter ant</name>
    <name type="synonym">Acromyrmex octospinosus echinatior</name>
    <dbReference type="NCBI Taxonomy" id="103372"/>
    <lineage>
        <taxon>Eukaryota</taxon>
        <taxon>Metazoa</taxon>
        <taxon>Ecdysozoa</taxon>
        <taxon>Arthropoda</taxon>
        <taxon>Hexapoda</taxon>
        <taxon>Insecta</taxon>
        <taxon>Pterygota</taxon>
        <taxon>Neoptera</taxon>
        <taxon>Endopterygota</taxon>
        <taxon>Hymenoptera</taxon>
        <taxon>Apocrita</taxon>
        <taxon>Aculeata</taxon>
        <taxon>Formicoidea</taxon>
        <taxon>Formicidae</taxon>
        <taxon>Myrmicinae</taxon>
        <taxon>Acromyrmex</taxon>
    </lineage>
</organism>
<dbReference type="AlphaFoldDB" id="F4WDP9"/>
<sequence>MADLGAVPPLRLGLLVRVALLPVAMLRKLFMLRMPLLRVAYPGAESTQLRLALRYRVRRLSRRPVTKESCFRTPKTATITQSVIESLVVLRTEGYPDDTQECGSGVPFFGLCLTFLKTPKSAVTMNHSQQPEPSFGKRTELICTPNKSNIAIRVKGSLLSFTLHQNGILKNCECASHGGDPGGPSSPPSLVSANGVTFTGVSVEHFDAFAKEIFARTTNDSREQMDVTMDRVAKRANENSVLEHEHEYAKRRNGPGLSPDKAASVSISIST</sequence>
<dbReference type="Proteomes" id="UP000007755">
    <property type="component" value="Unassembled WGS sequence"/>
</dbReference>
<feature type="region of interest" description="Disordered" evidence="1">
    <location>
        <begin position="237"/>
        <end position="271"/>
    </location>
</feature>
<reference evidence="2" key="1">
    <citation type="submission" date="2011-02" db="EMBL/GenBank/DDBJ databases">
        <title>The genome of the leaf-cutting ant Acromyrmex echinatior suggests key adaptations to social evolution and fungus farming.</title>
        <authorList>
            <person name="Nygaard S."/>
            <person name="Zhang G."/>
        </authorList>
    </citation>
    <scope>NUCLEOTIDE SEQUENCE</scope>
</reference>
<evidence type="ECO:0000313" key="3">
    <source>
        <dbReference type="Proteomes" id="UP000007755"/>
    </source>
</evidence>
<accession>F4WDP9</accession>
<protein>
    <submittedName>
        <fullName evidence="2">Uncharacterized protein</fullName>
    </submittedName>
</protein>
<evidence type="ECO:0000256" key="1">
    <source>
        <dbReference type="SAM" id="MobiDB-lite"/>
    </source>
</evidence>
<gene>
    <name evidence="2" type="ORF">G5I_03707</name>
</gene>